<reference evidence="11" key="1">
    <citation type="submission" date="2014-11" db="EMBL/GenBank/DDBJ databases">
        <authorList>
            <person name="Otto D Thomas"/>
            <person name="Naeem Raeece"/>
        </authorList>
    </citation>
    <scope>NUCLEOTIDE SEQUENCE</scope>
</reference>
<feature type="domain" description="ABC transporter" evidence="10">
    <location>
        <begin position="16"/>
        <end position="260"/>
    </location>
</feature>
<feature type="compositionally biased region" description="Basic and acidic residues" evidence="8">
    <location>
        <begin position="295"/>
        <end position="325"/>
    </location>
</feature>
<dbReference type="InterPro" id="IPR050352">
    <property type="entry name" value="ABCG_transporters"/>
</dbReference>
<feature type="transmembrane region" description="Helical" evidence="9">
    <location>
        <begin position="572"/>
        <end position="591"/>
    </location>
</feature>
<dbReference type="InterPro" id="IPR013525">
    <property type="entry name" value="ABC2_TM"/>
</dbReference>
<proteinExistence type="predicted"/>
<gene>
    <name evidence="11" type="ORF">Cvel_8114</name>
</gene>
<dbReference type="GO" id="GO:0140359">
    <property type="term" value="F:ABC-type transporter activity"/>
    <property type="evidence" value="ECO:0007669"/>
    <property type="project" value="InterPro"/>
</dbReference>
<keyword evidence="2" id="KW-0813">Transport</keyword>
<dbReference type="InterPro" id="IPR027417">
    <property type="entry name" value="P-loop_NTPase"/>
</dbReference>
<dbReference type="InterPro" id="IPR017871">
    <property type="entry name" value="ABC_transporter-like_CS"/>
</dbReference>
<evidence type="ECO:0000259" key="10">
    <source>
        <dbReference type="PROSITE" id="PS50893"/>
    </source>
</evidence>
<feature type="region of interest" description="Disordered" evidence="8">
    <location>
        <begin position="295"/>
        <end position="410"/>
    </location>
</feature>
<dbReference type="GO" id="GO:0016020">
    <property type="term" value="C:membrane"/>
    <property type="evidence" value="ECO:0007669"/>
    <property type="project" value="UniProtKB-SubCell"/>
</dbReference>
<dbReference type="PANTHER" id="PTHR48041:SF139">
    <property type="entry name" value="PROTEIN SCARLET"/>
    <property type="match status" value="1"/>
</dbReference>
<dbReference type="GO" id="GO:0005524">
    <property type="term" value="F:ATP binding"/>
    <property type="evidence" value="ECO:0007669"/>
    <property type="project" value="UniProtKB-KW"/>
</dbReference>
<name>A0A0G4HRN8_9ALVE</name>
<evidence type="ECO:0000313" key="11">
    <source>
        <dbReference type="EMBL" id="CEM46977.1"/>
    </source>
</evidence>
<dbReference type="AlphaFoldDB" id="A0A0G4HRN8"/>
<dbReference type="PROSITE" id="PS00211">
    <property type="entry name" value="ABC_TRANSPORTER_1"/>
    <property type="match status" value="1"/>
</dbReference>
<keyword evidence="6 9" id="KW-1133">Transmembrane helix</keyword>
<evidence type="ECO:0000256" key="8">
    <source>
        <dbReference type="SAM" id="MobiDB-lite"/>
    </source>
</evidence>
<dbReference type="Pfam" id="PF01061">
    <property type="entry name" value="ABC2_membrane"/>
    <property type="match status" value="1"/>
</dbReference>
<dbReference type="PROSITE" id="PS50893">
    <property type="entry name" value="ABC_TRANSPORTER_2"/>
    <property type="match status" value="1"/>
</dbReference>
<evidence type="ECO:0000256" key="3">
    <source>
        <dbReference type="ARBA" id="ARBA00022692"/>
    </source>
</evidence>
<feature type="transmembrane region" description="Helical" evidence="9">
    <location>
        <begin position="596"/>
        <end position="617"/>
    </location>
</feature>
<keyword evidence="4" id="KW-0547">Nucleotide-binding</keyword>
<dbReference type="SMART" id="SM00382">
    <property type="entry name" value="AAA"/>
    <property type="match status" value="1"/>
</dbReference>
<evidence type="ECO:0000256" key="6">
    <source>
        <dbReference type="ARBA" id="ARBA00022989"/>
    </source>
</evidence>
<evidence type="ECO:0000256" key="1">
    <source>
        <dbReference type="ARBA" id="ARBA00004141"/>
    </source>
</evidence>
<sequence>MTTPVAPRGGITANVLEFTDCKFSVKGKRNEPKKQILKGVSGVVYGGEVLAIMGPSGAGKTTLLSLLTLDRMAGDISGLLTFRKETMTSKVFRAHCAYMPQHDYLPPFLTCREALQYTIDLCDASNATERKEKVDFLLELLGLKSCENTKCGNEFFKGLSGGQKRRLSLGMALAKTPGALFADEPTSGLDSAAAASIMKFLKELAENTGMAIACTIHQPSTSVFNGFDKTLILSAGRTAYSGSATGLVTYLDAIGEPMPANNNPADFMLDLVNKDFSDADRVDRILDQWADYAEKEANGGRGEEGKEEHHPHRGEERAGSLEHSHVSSSVPTVRWNGGEGEGQRGDRGRAGSVSSQLVNEVAQDMTDPHQVPDPHHQPHAQLHNDRNIVPNSPPPNDPPRPSTHNSSGGHQTVLAVSHAPDIPTLHQQQEGPSERPLERFASADRQSIFSAVSAHKGLKVLSKKPESPGPLRQTWVQLQRQFVLTIISRFFYGGWICGVAPMFAVILVNVAWGELQYVKREVKNGTYPVATYLIANFVLQIPYMFLLSAASIGVSCYAIMDFHPSKFGEVWLIYTLLLWAFEAMAQFCSVVSPQPLVNMCVFLGLWFTSFLFSGWFIEPGDVVWPLRAFVYILPLRWTLPSFSQEEVRVSVYGQAREDPNSPVGYVCDANVLPQQCFGRTGLQVLDSVSTVYPTLSTERTFMKDCLLTIAIASAFKIFHVLLFFRATLTYGKPLKIRDENYKSKRLTGTEAKGKGAGGGDLETGGGQRVKAVQVHAPGGRNAVEGGGDLKTGGEGGGLRAENDGLDIPAVP</sequence>
<protein>
    <recommendedName>
        <fullName evidence="10">ABC transporter domain-containing protein</fullName>
    </recommendedName>
</protein>
<feature type="compositionally biased region" description="Pro residues" evidence="8">
    <location>
        <begin position="391"/>
        <end position="401"/>
    </location>
</feature>
<accession>A0A0G4HRN8</accession>
<dbReference type="SUPFAM" id="SSF52540">
    <property type="entry name" value="P-loop containing nucleoside triphosphate hydrolases"/>
    <property type="match status" value="1"/>
</dbReference>
<feature type="compositionally biased region" description="Gly residues" evidence="8">
    <location>
        <begin position="784"/>
        <end position="798"/>
    </location>
</feature>
<dbReference type="PANTHER" id="PTHR48041">
    <property type="entry name" value="ABC TRANSPORTER G FAMILY MEMBER 28"/>
    <property type="match status" value="1"/>
</dbReference>
<keyword evidence="5" id="KW-0067">ATP-binding</keyword>
<feature type="region of interest" description="Disordered" evidence="8">
    <location>
        <begin position="776"/>
        <end position="811"/>
    </location>
</feature>
<dbReference type="InterPro" id="IPR003593">
    <property type="entry name" value="AAA+_ATPase"/>
</dbReference>
<dbReference type="GO" id="GO:0016887">
    <property type="term" value="F:ATP hydrolysis activity"/>
    <property type="evidence" value="ECO:0007669"/>
    <property type="project" value="InterPro"/>
</dbReference>
<dbReference type="PhylomeDB" id="A0A0G4HRN8"/>
<evidence type="ECO:0000256" key="4">
    <source>
        <dbReference type="ARBA" id="ARBA00022741"/>
    </source>
</evidence>
<organism evidence="11">
    <name type="scientific">Chromera velia CCMP2878</name>
    <dbReference type="NCBI Taxonomy" id="1169474"/>
    <lineage>
        <taxon>Eukaryota</taxon>
        <taxon>Sar</taxon>
        <taxon>Alveolata</taxon>
        <taxon>Colpodellida</taxon>
        <taxon>Chromeraceae</taxon>
        <taxon>Chromera</taxon>
    </lineage>
</organism>
<dbReference type="Gene3D" id="3.40.50.300">
    <property type="entry name" value="P-loop containing nucleotide triphosphate hydrolases"/>
    <property type="match status" value="1"/>
</dbReference>
<feature type="transmembrane region" description="Helical" evidence="9">
    <location>
        <begin position="490"/>
        <end position="512"/>
    </location>
</feature>
<feature type="compositionally biased region" description="Gly residues" evidence="8">
    <location>
        <begin position="754"/>
        <end position="766"/>
    </location>
</feature>
<feature type="transmembrane region" description="Helical" evidence="9">
    <location>
        <begin position="706"/>
        <end position="728"/>
    </location>
</feature>
<evidence type="ECO:0000256" key="7">
    <source>
        <dbReference type="ARBA" id="ARBA00023136"/>
    </source>
</evidence>
<keyword evidence="3 9" id="KW-0812">Transmembrane</keyword>
<dbReference type="Pfam" id="PF00005">
    <property type="entry name" value="ABC_tran"/>
    <property type="match status" value="1"/>
</dbReference>
<dbReference type="Pfam" id="PF19055">
    <property type="entry name" value="ABC2_membrane_7"/>
    <property type="match status" value="1"/>
</dbReference>
<feature type="compositionally biased region" description="Basic and acidic residues" evidence="8">
    <location>
        <begin position="366"/>
        <end position="386"/>
    </location>
</feature>
<dbReference type="InterPro" id="IPR043926">
    <property type="entry name" value="ABCG_dom"/>
</dbReference>
<evidence type="ECO:0000256" key="9">
    <source>
        <dbReference type="SAM" id="Phobius"/>
    </source>
</evidence>
<comment type="subcellular location">
    <subcellularLocation>
        <location evidence="1">Membrane</location>
        <topology evidence="1">Multi-pass membrane protein</topology>
    </subcellularLocation>
</comment>
<keyword evidence="7 9" id="KW-0472">Membrane</keyword>
<feature type="region of interest" description="Disordered" evidence="8">
    <location>
        <begin position="747"/>
        <end position="766"/>
    </location>
</feature>
<feature type="transmembrane region" description="Helical" evidence="9">
    <location>
        <begin position="533"/>
        <end position="560"/>
    </location>
</feature>
<dbReference type="VEuPathDB" id="CryptoDB:Cvel_8114"/>
<evidence type="ECO:0000256" key="5">
    <source>
        <dbReference type="ARBA" id="ARBA00022840"/>
    </source>
</evidence>
<evidence type="ECO:0000256" key="2">
    <source>
        <dbReference type="ARBA" id="ARBA00022448"/>
    </source>
</evidence>
<dbReference type="EMBL" id="CDMZ01003604">
    <property type="protein sequence ID" value="CEM46977.1"/>
    <property type="molecule type" value="Genomic_DNA"/>
</dbReference>
<dbReference type="InterPro" id="IPR003439">
    <property type="entry name" value="ABC_transporter-like_ATP-bd"/>
</dbReference>